<dbReference type="InterPro" id="IPR027417">
    <property type="entry name" value="P-loop_NTPase"/>
</dbReference>
<comment type="subunit">
    <text evidence="7">Monomer.</text>
</comment>
<dbReference type="GO" id="GO:0000287">
    <property type="term" value="F:magnesium ion binding"/>
    <property type="evidence" value="ECO:0007669"/>
    <property type="project" value="UniProtKB-UniRule"/>
</dbReference>
<feature type="binding site" evidence="7">
    <location>
        <position position="111"/>
    </location>
    <ligand>
        <name>ATP</name>
        <dbReference type="ChEBI" id="CHEBI:30616"/>
    </ligand>
</feature>
<keyword evidence="6 7" id="KW-0057">Aromatic amino acid biosynthesis</keyword>
<proteinExistence type="inferred from homology"/>
<feature type="binding site" evidence="7">
    <location>
        <position position="133"/>
    </location>
    <ligand>
        <name>substrate</name>
    </ligand>
</feature>
<evidence type="ECO:0000256" key="3">
    <source>
        <dbReference type="ARBA" id="ARBA00022741"/>
    </source>
</evidence>
<dbReference type="GO" id="GO:0009423">
    <property type="term" value="P:chorismate biosynthetic process"/>
    <property type="evidence" value="ECO:0007669"/>
    <property type="project" value="UniProtKB-UniRule"/>
</dbReference>
<comment type="similarity">
    <text evidence="7">Belongs to the shikimate kinase family.</text>
</comment>
<dbReference type="PRINTS" id="PR01100">
    <property type="entry name" value="SHIKIMTKNASE"/>
</dbReference>
<dbReference type="GO" id="GO:0008652">
    <property type="term" value="P:amino acid biosynthetic process"/>
    <property type="evidence" value="ECO:0007669"/>
    <property type="project" value="UniProtKB-KW"/>
</dbReference>
<dbReference type="PANTHER" id="PTHR21087">
    <property type="entry name" value="SHIKIMATE KINASE"/>
    <property type="match status" value="1"/>
</dbReference>
<comment type="function">
    <text evidence="7">Catalyzes the specific phosphorylation of the 3-hydroxyl group of shikimic acid using ATP as a cosubstrate.</text>
</comment>
<evidence type="ECO:0000313" key="8">
    <source>
        <dbReference type="EMBL" id="NMH28157.1"/>
    </source>
</evidence>
<keyword evidence="7" id="KW-0479">Metal-binding</keyword>
<dbReference type="AlphaFoldDB" id="A0A972FM31"/>
<evidence type="ECO:0000256" key="5">
    <source>
        <dbReference type="ARBA" id="ARBA00022840"/>
    </source>
</evidence>
<sequence length="165" mass="18481">MGSGKSVIGHLLAKKANIPFLDLDEYAQQKEGESISEIIKTKGEMYFRRQESVYFNELMDSKEAFVLSLGGGTPVYAGNHNRLKDGNVESFYLKASIPVLVERLSSEKEHRPLISSLEGIELEEFIGKHLLERQEFYFSAKHVISVDAKSVEEIVGEINSILSAD</sequence>
<protein>
    <recommendedName>
        <fullName evidence="7">Shikimate kinase</fullName>
        <shortName evidence="7">SK</shortName>
        <ecNumber evidence="7">2.7.1.71</ecNumber>
    </recommendedName>
</protein>
<dbReference type="EC" id="2.7.1.71" evidence="7"/>
<evidence type="ECO:0000256" key="6">
    <source>
        <dbReference type="ARBA" id="ARBA00023141"/>
    </source>
</evidence>
<evidence type="ECO:0000256" key="2">
    <source>
        <dbReference type="ARBA" id="ARBA00022679"/>
    </source>
</evidence>
<keyword evidence="7" id="KW-0963">Cytoplasm</keyword>
<organism evidence="8 9">
    <name type="scientific">Flavobacterium silvaticum</name>
    <dbReference type="NCBI Taxonomy" id="1852020"/>
    <lineage>
        <taxon>Bacteria</taxon>
        <taxon>Pseudomonadati</taxon>
        <taxon>Bacteroidota</taxon>
        <taxon>Flavobacteriia</taxon>
        <taxon>Flavobacteriales</taxon>
        <taxon>Flavobacteriaceae</taxon>
        <taxon>Flavobacterium</taxon>
    </lineage>
</organism>
<feature type="binding site" evidence="7">
    <location>
        <begin position="2"/>
        <end position="7"/>
    </location>
    <ligand>
        <name>ATP</name>
        <dbReference type="ChEBI" id="CHEBI:30616"/>
    </ligand>
</feature>
<evidence type="ECO:0000256" key="4">
    <source>
        <dbReference type="ARBA" id="ARBA00022777"/>
    </source>
</evidence>
<feature type="binding site" evidence="7">
    <location>
        <position position="71"/>
    </location>
    <ligand>
        <name>substrate</name>
    </ligand>
</feature>
<keyword evidence="2 7" id="KW-0808">Transferase</keyword>
<evidence type="ECO:0000313" key="9">
    <source>
        <dbReference type="Proteomes" id="UP000712080"/>
    </source>
</evidence>
<dbReference type="InterPro" id="IPR000623">
    <property type="entry name" value="Shikimate_kinase/TSH1"/>
</dbReference>
<keyword evidence="5 7" id="KW-0067">ATP-binding</keyword>
<keyword evidence="7" id="KW-0460">Magnesium</keyword>
<comment type="cofactor">
    <cofactor evidence="7">
        <name>Mg(2+)</name>
        <dbReference type="ChEBI" id="CHEBI:18420"/>
    </cofactor>
    <text evidence="7">Binds 1 Mg(2+) ion per subunit.</text>
</comment>
<comment type="caution">
    <text evidence="7">Lacks conserved residue(s) required for the propagation of feature annotation.</text>
</comment>
<comment type="pathway">
    <text evidence="7">Metabolic intermediate biosynthesis; chorismate biosynthesis; chorismate from D-erythrose 4-phosphate and phosphoenolpyruvate: step 5/7.</text>
</comment>
<dbReference type="Proteomes" id="UP000712080">
    <property type="component" value="Unassembled WGS sequence"/>
</dbReference>
<dbReference type="GO" id="GO:0004765">
    <property type="term" value="F:shikimate kinase activity"/>
    <property type="evidence" value="ECO:0007669"/>
    <property type="project" value="UniProtKB-UniRule"/>
</dbReference>
<comment type="subcellular location">
    <subcellularLocation>
        <location evidence="7">Cytoplasm</location>
    </subcellularLocation>
</comment>
<dbReference type="PANTHER" id="PTHR21087:SF16">
    <property type="entry name" value="SHIKIMATE KINASE 1, CHLOROPLASTIC"/>
    <property type="match status" value="1"/>
</dbReference>
<feature type="binding site" evidence="7">
    <location>
        <position position="6"/>
    </location>
    <ligand>
        <name>Mg(2+)</name>
        <dbReference type="ChEBI" id="CHEBI:18420"/>
    </ligand>
</feature>
<dbReference type="GO" id="GO:0005829">
    <property type="term" value="C:cytosol"/>
    <property type="evidence" value="ECO:0007669"/>
    <property type="project" value="TreeGrafter"/>
</dbReference>
<dbReference type="GO" id="GO:0005524">
    <property type="term" value="F:ATP binding"/>
    <property type="evidence" value="ECO:0007669"/>
    <property type="project" value="UniProtKB-UniRule"/>
</dbReference>
<dbReference type="InterPro" id="IPR031322">
    <property type="entry name" value="Shikimate/glucono_kinase"/>
</dbReference>
<dbReference type="CDD" id="cd00464">
    <property type="entry name" value="SK"/>
    <property type="match status" value="1"/>
</dbReference>
<dbReference type="Pfam" id="PF01202">
    <property type="entry name" value="SKI"/>
    <property type="match status" value="1"/>
</dbReference>
<dbReference type="GO" id="GO:0009073">
    <property type="term" value="P:aromatic amino acid family biosynthetic process"/>
    <property type="evidence" value="ECO:0007669"/>
    <property type="project" value="UniProtKB-KW"/>
</dbReference>
<keyword evidence="4 7" id="KW-0418">Kinase</keyword>
<dbReference type="EMBL" id="JAAMPU010000104">
    <property type="protein sequence ID" value="NMH28157.1"/>
    <property type="molecule type" value="Genomic_DNA"/>
</dbReference>
<feature type="binding site" evidence="7">
    <location>
        <position position="48"/>
    </location>
    <ligand>
        <name>substrate</name>
    </ligand>
</feature>
<name>A0A972FM31_9FLAO</name>
<keyword evidence="9" id="KW-1185">Reference proteome</keyword>
<comment type="caution">
    <text evidence="8">The sequence shown here is derived from an EMBL/GenBank/DDBJ whole genome shotgun (WGS) entry which is preliminary data.</text>
</comment>
<keyword evidence="3 7" id="KW-0547">Nucleotide-binding</keyword>
<dbReference type="HAMAP" id="MF_00109">
    <property type="entry name" value="Shikimate_kinase"/>
    <property type="match status" value="1"/>
</dbReference>
<feature type="binding site" evidence="7">
    <location>
        <position position="24"/>
    </location>
    <ligand>
        <name>substrate</name>
    </ligand>
</feature>
<evidence type="ECO:0000256" key="1">
    <source>
        <dbReference type="ARBA" id="ARBA00022605"/>
    </source>
</evidence>
<evidence type="ECO:0000256" key="7">
    <source>
        <dbReference type="HAMAP-Rule" id="MF_00109"/>
    </source>
</evidence>
<gene>
    <name evidence="7" type="primary">aroK</name>
    <name evidence="8" type="ORF">G6047_08950</name>
</gene>
<dbReference type="SUPFAM" id="SSF52540">
    <property type="entry name" value="P-loop containing nucleoside triphosphate hydrolases"/>
    <property type="match status" value="1"/>
</dbReference>
<keyword evidence="1 7" id="KW-0028">Amino-acid biosynthesis</keyword>
<comment type="catalytic activity">
    <reaction evidence="7">
        <text>shikimate + ATP = 3-phosphoshikimate + ADP + H(+)</text>
        <dbReference type="Rhea" id="RHEA:13121"/>
        <dbReference type="ChEBI" id="CHEBI:15378"/>
        <dbReference type="ChEBI" id="CHEBI:30616"/>
        <dbReference type="ChEBI" id="CHEBI:36208"/>
        <dbReference type="ChEBI" id="CHEBI:145989"/>
        <dbReference type="ChEBI" id="CHEBI:456216"/>
        <dbReference type="EC" id="2.7.1.71"/>
    </reaction>
</comment>
<reference evidence="8" key="1">
    <citation type="submission" date="2020-02" db="EMBL/GenBank/DDBJ databases">
        <title>Flavobacterium sp. genome.</title>
        <authorList>
            <person name="Jung H.S."/>
            <person name="Baek J.H."/>
            <person name="Jeon C.O."/>
        </authorList>
    </citation>
    <scope>NUCLEOTIDE SEQUENCE</scope>
    <source>
        <strain evidence="8">SE-s28</strain>
    </source>
</reference>
<accession>A0A972FM31</accession>
<dbReference type="Gene3D" id="3.40.50.300">
    <property type="entry name" value="P-loop containing nucleotide triphosphate hydrolases"/>
    <property type="match status" value="1"/>
</dbReference>